<dbReference type="InterPro" id="IPR011701">
    <property type="entry name" value="MFS"/>
</dbReference>
<dbReference type="InterPro" id="IPR005829">
    <property type="entry name" value="Sugar_transporter_CS"/>
</dbReference>
<keyword evidence="5 7" id="KW-1133">Transmembrane helix</keyword>
<dbReference type="InterPro" id="IPR036259">
    <property type="entry name" value="MFS_trans_sf"/>
</dbReference>
<evidence type="ECO:0000259" key="8">
    <source>
        <dbReference type="PROSITE" id="PS50850"/>
    </source>
</evidence>
<feature type="transmembrane region" description="Helical" evidence="7">
    <location>
        <begin position="182"/>
        <end position="200"/>
    </location>
</feature>
<dbReference type="PANTHER" id="PTHR23517">
    <property type="entry name" value="RESISTANCE PROTEIN MDTM, PUTATIVE-RELATED-RELATED"/>
    <property type="match status" value="1"/>
</dbReference>
<evidence type="ECO:0000256" key="5">
    <source>
        <dbReference type="ARBA" id="ARBA00022989"/>
    </source>
</evidence>
<name>A0A4R4QEW8_9ACTN</name>
<proteinExistence type="predicted"/>
<sequence>MDSRLQDSRSRGRPVSRWLTDAAGGLPRTFWYLWTASLINRTGAVAQLYLGVYLLAVRGFDASYAGLVVGLGGIGTALGALPGGVLADRWGRRPVTLSGSVLAALAMFSLGLATSQLLILGIAMVLGVFQGMVRPAFTASIIDVVRPDDRVRALNLNYWAFNLGSGIAAVLAGFLVRAEPMLLFAVNAGVLLCSSILLAVKVPETRPSSPVEQSEPIGLGVVLRDRTFMIFVGLTLLGWAMIETNKILPVSVIDDGLDVTAYGQVIVVNMALIVAGQLFLPKVTRQFRREHVLAVSVLLAGCGFGSAVFVDSLWGYALTVAVWTLGEMLMTVANSAVAVELSPVDARARYLGVFAFGLTGAMFVGPAVGGLVADQFGTGALWAGVFCLGLILAVGNAAAGPPRRRRITSLQALDESATTVEVSGSNPRP</sequence>
<feature type="domain" description="Major facilitator superfamily (MFS) profile" evidence="8">
    <location>
        <begin position="1"/>
        <end position="401"/>
    </location>
</feature>
<evidence type="ECO:0000313" key="9">
    <source>
        <dbReference type="EMBL" id="TDC34010.1"/>
    </source>
</evidence>
<dbReference type="GO" id="GO:0022857">
    <property type="term" value="F:transmembrane transporter activity"/>
    <property type="evidence" value="ECO:0007669"/>
    <property type="project" value="InterPro"/>
</dbReference>
<keyword evidence="3" id="KW-1003">Cell membrane</keyword>
<feature type="transmembrane region" description="Helical" evidence="7">
    <location>
        <begin position="156"/>
        <end position="176"/>
    </location>
</feature>
<comment type="subcellular location">
    <subcellularLocation>
        <location evidence="1">Cell membrane</location>
        <topology evidence="1">Multi-pass membrane protein</topology>
    </subcellularLocation>
</comment>
<dbReference type="RefSeq" id="WP_132402387.1">
    <property type="nucleotide sequence ID" value="NZ_SMKA01000010.1"/>
</dbReference>
<dbReference type="PROSITE" id="PS00216">
    <property type="entry name" value="SUGAR_TRANSPORT_1"/>
    <property type="match status" value="1"/>
</dbReference>
<keyword evidence="2" id="KW-0813">Transport</keyword>
<feature type="transmembrane region" description="Helical" evidence="7">
    <location>
        <begin position="316"/>
        <end position="339"/>
    </location>
</feature>
<protein>
    <submittedName>
        <fullName evidence="9">MFS transporter</fullName>
    </submittedName>
</protein>
<feature type="transmembrane region" description="Helical" evidence="7">
    <location>
        <begin position="292"/>
        <end position="310"/>
    </location>
</feature>
<dbReference type="SUPFAM" id="SSF103473">
    <property type="entry name" value="MFS general substrate transporter"/>
    <property type="match status" value="1"/>
</dbReference>
<dbReference type="EMBL" id="SMKA01000010">
    <property type="protein sequence ID" value="TDC34010.1"/>
    <property type="molecule type" value="Genomic_DNA"/>
</dbReference>
<feature type="transmembrane region" description="Helical" evidence="7">
    <location>
        <begin position="62"/>
        <end position="81"/>
    </location>
</feature>
<feature type="transmembrane region" description="Helical" evidence="7">
    <location>
        <begin position="221"/>
        <end position="242"/>
    </location>
</feature>
<dbReference type="Proteomes" id="UP000295075">
    <property type="component" value="Unassembled WGS sequence"/>
</dbReference>
<feature type="transmembrane region" description="Helical" evidence="7">
    <location>
        <begin position="101"/>
        <end position="129"/>
    </location>
</feature>
<dbReference type="Gene3D" id="1.20.1250.20">
    <property type="entry name" value="MFS general substrate transporter like domains"/>
    <property type="match status" value="1"/>
</dbReference>
<dbReference type="Pfam" id="PF07690">
    <property type="entry name" value="MFS_1"/>
    <property type="match status" value="1"/>
</dbReference>
<dbReference type="InterPro" id="IPR050171">
    <property type="entry name" value="MFS_Transporters"/>
</dbReference>
<evidence type="ECO:0000313" key="10">
    <source>
        <dbReference type="Proteomes" id="UP000295075"/>
    </source>
</evidence>
<gene>
    <name evidence="9" type="ORF">E1261_04695</name>
</gene>
<evidence type="ECO:0000256" key="4">
    <source>
        <dbReference type="ARBA" id="ARBA00022692"/>
    </source>
</evidence>
<reference evidence="9 10" key="1">
    <citation type="submission" date="2019-03" db="EMBL/GenBank/DDBJ databases">
        <title>Draft genome sequences of novel Actinobacteria.</title>
        <authorList>
            <person name="Sahin N."/>
            <person name="Ay H."/>
            <person name="Saygin H."/>
        </authorList>
    </citation>
    <scope>NUCLEOTIDE SEQUENCE [LARGE SCALE GENOMIC DNA]</scope>
    <source>
        <strain evidence="9 10">JCM 30547</strain>
    </source>
</reference>
<dbReference type="GO" id="GO:0005886">
    <property type="term" value="C:plasma membrane"/>
    <property type="evidence" value="ECO:0007669"/>
    <property type="project" value="UniProtKB-SubCell"/>
</dbReference>
<feature type="transmembrane region" description="Helical" evidence="7">
    <location>
        <begin position="262"/>
        <end position="280"/>
    </location>
</feature>
<dbReference type="PROSITE" id="PS50850">
    <property type="entry name" value="MFS"/>
    <property type="match status" value="1"/>
</dbReference>
<dbReference type="PANTHER" id="PTHR23517:SF2">
    <property type="entry name" value="MULTIDRUG RESISTANCE PROTEIN MDTH"/>
    <property type="match status" value="1"/>
</dbReference>
<keyword evidence="10" id="KW-1185">Reference proteome</keyword>
<feature type="transmembrane region" description="Helical" evidence="7">
    <location>
        <begin position="379"/>
        <end position="399"/>
    </location>
</feature>
<evidence type="ECO:0000256" key="2">
    <source>
        <dbReference type="ARBA" id="ARBA00022448"/>
    </source>
</evidence>
<dbReference type="OrthoDB" id="5379144at2"/>
<feature type="transmembrane region" description="Helical" evidence="7">
    <location>
        <begin position="31"/>
        <end position="55"/>
    </location>
</feature>
<evidence type="ECO:0000256" key="7">
    <source>
        <dbReference type="SAM" id="Phobius"/>
    </source>
</evidence>
<evidence type="ECO:0000256" key="3">
    <source>
        <dbReference type="ARBA" id="ARBA00022475"/>
    </source>
</evidence>
<accession>A0A4R4QEW8</accession>
<organism evidence="9 10">
    <name type="scientific">Kribbella albertanoniae</name>
    <dbReference type="NCBI Taxonomy" id="1266829"/>
    <lineage>
        <taxon>Bacteria</taxon>
        <taxon>Bacillati</taxon>
        <taxon>Actinomycetota</taxon>
        <taxon>Actinomycetes</taxon>
        <taxon>Propionibacteriales</taxon>
        <taxon>Kribbellaceae</taxon>
        <taxon>Kribbella</taxon>
    </lineage>
</organism>
<comment type="caution">
    <text evidence="9">The sequence shown here is derived from an EMBL/GenBank/DDBJ whole genome shotgun (WGS) entry which is preliminary data.</text>
</comment>
<evidence type="ECO:0000256" key="6">
    <source>
        <dbReference type="ARBA" id="ARBA00023136"/>
    </source>
</evidence>
<keyword evidence="6 7" id="KW-0472">Membrane</keyword>
<keyword evidence="4 7" id="KW-0812">Transmembrane</keyword>
<dbReference type="InterPro" id="IPR020846">
    <property type="entry name" value="MFS_dom"/>
</dbReference>
<feature type="transmembrane region" description="Helical" evidence="7">
    <location>
        <begin position="351"/>
        <end position="373"/>
    </location>
</feature>
<dbReference type="AlphaFoldDB" id="A0A4R4QEW8"/>
<evidence type="ECO:0000256" key="1">
    <source>
        <dbReference type="ARBA" id="ARBA00004651"/>
    </source>
</evidence>